<reference evidence="11 12" key="1">
    <citation type="submission" date="2021-01" db="EMBL/GenBank/DDBJ databases">
        <title>Genomic Encyclopedia of Type Strains, Phase IV (KMG-IV): sequencing the most valuable type-strain genomes for metagenomic binning, comparative biology and taxonomic classification.</title>
        <authorList>
            <person name="Goeker M."/>
        </authorList>
    </citation>
    <scope>NUCLEOTIDE SEQUENCE [LARGE SCALE GENOMIC DNA]</scope>
    <source>
        <strain evidence="11 12">DSM 105453</strain>
    </source>
</reference>
<feature type="domain" description="Methylated-DNA-[protein]-cysteine S-methyltransferase DNA binding" evidence="9">
    <location>
        <begin position="76"/>
        <end position="157"/>
    </location>
</feature>
<comment type="miscellaneous">
    <text evidence="8">This enzyme catalyzes only one turnover and therefore is not strictly catalytic. According to one definition, an enzyme is a biocatalyst that acts repeatedly and over many reaction cycles.</text>
</comment>
<evidence type="ECO:0000259" key="10">
    <source>
        <dbReference type="Pfam" id="PF02870"/>
    </source>
</evidence>
<dbReference type="Pfam" id="PF02870">
    <property type="entry name" value="Methyltransf_1N"/>
    <property type="match status" value="1"/>
</dbReference>
<gene>
    <name evidence="11" type="ORF">JOC94_004009</name>
</gene>
<comment type="subcellular location">
    <subcellularLocation>
        <location evidence="8">Cytoplasm</location>
    </subcellularLocation>
</comment>
<dbReference type="InterPro" id="IPR036388">
    <property type="entry name" value="WH-like_DNA-bd_sf"/>
</dbReference>
<dbReference type="GO" id="GO:0003908">
    <property type="term" value="F:methylated-DNA-[protein]-cysteine S-methyltransferase activity"/>
    <property type="evidence" value="ECO:0007669"/>
    <property type="project" value="UniProtKB-EC"/>
</dbReference>
<dbReference type="HAMAP" id="MF_00772">
    <property type="entry name" value="OGT"/>
    <property type="match status" value="1"/>
</dbReference>
<dbReference type="SUPFAM" id="SSF53155">
    <property type="entry name" value="Methylated DNA-protein cysteine methyltransferase domain"/>
    <property type="match status" value="1"/>
</dbReference>
<dbReference type="Pfam" id="PF01035">
    <property type="entry name" value="DNA_binding_1"/>
    <property type="match status" value="1"/>
</dbReference>
<dbReference type="Gene3D" id="1.10.10.10">
    <property type="entry name" value="Winged helix-like DNA-binding domain superfamily/Winged helix DNA-binding domain"/>
    <property type="match status" value="1"/>
</dbReference>
<dbReference type="Gene3D" id="3.30.160.70">
    <property type="entry name" value="Methylated DNA-protein cysteine methyltransferase domain"/>
    <property type="match status" value="1"/>
</dbReference>
<sequence length="158" mass="17813">MYYTTMDSPIGQLVITGTDEAVTGITFGWDKFLQTATKPVENAEHSILKEAERQLDQYFKGTIQLFNVPLFLHGTSFQKMVWSKLLEIPYGQTRTYGEIAKWIGNEQAVRAVGQANRRNPIPIIIPCHRVVGKNKSLMGYAGNQVDKKEILLKLEGVL</sequence>
<dbReference type="InterPro" id="IPR008332">
    <property type="entry name" value="MethylG_MeTrfase_N"/>
</dbReference>
<dbReference type="CDD" id="cd06445">
    <property type="entry name" value="ATase"/>
    <property type="match status" value="1"/>
</dbReference>
<comment type="catalytic activity">
    <reaction evidence="1 8">
        <text>a 4-O-methyl-thymidine in DNA + L-cysteinyl-[protein] = a thymidine in DNA + S-methyl-L-cysteinyl-[protein]</text>
        <dbReference type="Rhea" id="RHEA:53428"/>
        <dbReference type="Rhea" id="RHEA-COMP:10131"/>
        <dbReference type="Rhea" id="RHEA-COMP:10132"/>
        <dbReference type="Rhea" id="RHEA-COMP:13555"/>
        <dbReference type="Rhea" id="RHEA-COMP:13556"/>
        <dbReference type="ChEBI" id="CHEBI:29950"/>
        <dbReference type="ChEBI" id="CHEBI:82612"/>
        <dbReference type="ChEBI" id="CHEBI:137386"/>
        <dbReference type="ChEBI" id="CHEBI:137387"/>
        <dbReference type="EC" id="2.1.1.63"/>
    </reaction>
</comment>
<evidence type="ECO:0000256" key="8">
    <source>
        <dbReference type="HAMAP-Rule" id="MF_00772"/>
    </source>
</evidence>
<dbReference type="SUPFAM" id="SSF46767">
    <property type="entry name" value="Methylated DNA-protein cysteine methyltransferase, C-terminal domain"/>
    <property type="match status" value="1"/>
</dbReference>
<comment type="caution">
    <text evidence="11">The sequence shown here is derived from an EMBL/GenBank/DDBJ whole genome shotgun (WGS) entry which is preliminary data.</text>
</comment>
<dbReference type="PANTHER" id="PTHR10815">
    <property type="entry name" value="METHYLATED-DNA--PROTEIN-CYSTEINE METHYLTRANSFERASE"/>
    <property type="match status" value="1"/>
</dbReference>
<dbReference type="PANTHER" id="PTHR10815:SF5">
    <property type="entry name" value="METHYLATED-DNA--PROTEIN-CYSTEINE METHYLTRANSFERASE"/>
    <property type="match status" value="1"/>
</dbReference>
<evidence type="ECO:0000256" key="6">
    <source>
        <dbReference type="ARBA" id="ARBA00023204"/>
    </source>
</evidence>
<keyword evidence="6 8" id="KW-0234">DNA repair</keyword>
<dbReference type="InterPro" id="IPR001497">
    <property type="entry name" value="MethylDNA_cys_MeTrfase_AS"/>
</dbReference>
<evidence type="ECO:0000256" key="5">
    <source>
        <dbReference type="ARBA" id="ARBA00022763"/>
    </source>
</evidence>
<protein>
    <recommendedName>
        <fullName evidence="8">Methylated-DNA--protein-cysteine methyltransferase</fullName>
        <ecNumber evidence="8">2.1.1.63</ecNumber>
    </recommendedName>
    <alternativeName>
        <fullName evidence="8">6-O-methylguanine-DNA methyltransferase</fullName>
        <shortName evidence="8">MGMT</shortName>
    </alternativeName>
    <alternativeName>
        <fullName evidence="8">O-6-methylguanine-DNA-alkyltransferase</fullName>
    </alternativeName>
</protein>
<evidence type="ECO:0000313" key="11">
    <source>
        <dbReference type="EMBL" id="MBM7716985.1"/>
    </source>
</evidence>
<name>A0ABS2RCB2_9BACI</name>
<dbReference type="InterPro" id="IPR036631">
    <property type="entry name" value="MGMT_N_sf"/>
</dbReference>
<keyword evidence="3 8" id="KW-0489">Methyltransferase</keyword>
<dbReference type="EMBL" id="JAFBFH010000036">
    <property type="protein sequence ID" value="MBM7716985.1"/>
    <property type="molecule type" value="Genomic_DNA"/>
</dbReference>
<keyword evidence="5 8" id="KW-0227">DNA damage</keyword>
<dbReference type="Proteomes" id="UP000823485">
    <property type="component" value="Unassembled WGS sequence"/>
</dbReference>
<feature type="domain" description="Methylguanine DNA methyltransferase ribonuclease-like" evidence="10">
    <location>
        <begin position="1"/>
        <end position="70"/>
    </location>
</feature>
<dbReference type="GO" id="GO:0032259">
    <property type="term" value="P:methylation"/>
    <property type="evidence" value="ECO:0007669"/>
    <property type="project" value="UniProtKB-KW"/>
</dbReference>
<evidence type="ECO:0000259" key="9">
    <source>
        <dbReference type="Pfam" id="PF01035"/>
    </source>
</evidence>
<dbReference type="InterPro" id="IPR023546">
    <property type="entry name" value="MGMT"/>
</dbReference>
<dbReference type="InterPro" id="IPR036217">
    <property type="entry name" value="MethylDNA_cys_MeTrfase_DNAb"/>
</dbReference>
<evidence type="ECO:0000313" key="12">
    <source>
        <dbReference type="Proteomes" id="UP000823485"/>
    </source>
</evidence>
<evidence type="ECO:0000256" key="1">
    <source>
        <dbReference type="ARBA" id="ARBA00001286"/>
    </source>
</evidence>
<dbReference type="RefSeq" id="WP_205180098.1">
    <property type="nucleotide sequence ID" value="NZ_JAFBFH010000036.1"/>
</dbReference>
<evidence type="ECO:0000256" key="4">
    <source>
        <dbReference type="ARBA" id="ARBA00022679"/>
    </source>
</evidence>
<keyword evidence="2 8" id="KW-0963">Cytoplasm</keyword>
<dbReference type="InterPro" id="IPR014048">
    <property type="entry name" value="MethylDNA_cys_MeTrfase_DNA-bd"/>
</dbReference>
<dbReference type="EC" id="2.1.1.63" evidence="8"/>
<comment type="catalytic activity">
    <reaction evidence="7 8">
        <text>a 6-O-methyl-2'-deoxyguanosine in DNA + L-cysteinyl-[protein] = S-methyl-L-cysteinyl-[protein] + a 2'-deoxyguanosine in DNA</text>
        <dbReference type="Rhea" id="RHEA:24000"/>
        <dbReference type="Rhea" id="RHEA-COMP:10131"/>
        <dbReference type="Rhea" id="RHEA-COMP:10132"/>
        <dbReference type="Rhea" id="RHEA-COMP:11367"/>
        <dbReference type="Rhea" id="RHEA-COMP:11368"/>
        <dbReference type="ChEBI" id="CHEBI:29950"/>
        <dbReference type="ChEBI" id="CHEBI:82612"/>
        <dbReference type="ChEBI" id="CHEBI:85445"/>
        <dbReference type="ChEBI" id="CHEBI:85448"/>
        <dbReference type="EC" id="2.1.1.63"/>
    </reaction>
</comment>
<keyword evidence="4 8" id="KW-0808">Transferase</keyword>
<dbReference type="PROSITE" id="PS00374">
    <property type="entry name" value="MGMT"/>
    <property type="match status" value="1"/>
</dbReference>
<evidence type="ECO:0000256" key="7">
    <source>
        <dbReference type="ARBA" id="ARBA00049348"/>
    </source>
</evidence>
<feature type="active site" description="Nucleophile; methyl group acceptor" evidence="8">
    <location>
        <position position="127"/>
    </location>
</feature>
<organism evidence="11 12">
    <name type="scientific">Siminovitchia thermophila</name>
    <dbReference type="NCBI Taxonomy" id="1245522"/>
    <lineage>
        <taxon>Bacteria</taxon>
        <taxon>Bacillati</taxon>
        <taxon>Bacillota</taxon>
        <taxon>Bacilli</taxon>
        <taxon>Bacillales</taxon>
        <taxon>Bacillaceae</taxon>
        <taxon>Siminovitchia</taxon>
    </lineage>
</organism>
<comment type="function">
    <text evidence="8">Involved in the cellular defense against the biological effects of O6-methylguanine (O6-MeG) and O4-methylthymine (O4-MeT) in DNA. Repairs the methylated nucleobase in DNA by stoichiometrically transferring the methyl group to a cysteine residue in the enzyme. This is a suicide reaction: the enzyme is irreversibly inactivated.</text>
</comment>
<keyword evidence="12" id="KW-1185">Reference proteome</keyword>
<evidence type="ECO:0000256" key="2">
    <source>
        <dbReference type="ARBA" id="ARBA00022490"/>
    </source>
</evidence>
<comment type="similarity">
    <text evidence="8">Belongs to the MGMT family.</text>
</comment>
<dbReference type="NCBIfam" id="TIGR00589">
    <property type="entry name" value="ogt"/>
    <property type="match status" value="1"/>
</dbReference>
<evidence type="ECO:0000256" key="3">
    <source>
        <dbReference type="ARBA" id="ARBA00022603"/>
    </source>
</evidence>
<proteinExistence type="inferred from homology"/>
<accession>A0ABS2RCB2</accession>